<evidence type="ECO:0000313" key="2">
    <source>
        <dbReference type="EMBL" id="CAG4883496.1"/>
    </source>
</evidence>
<organism evidence="2 3">
    <name type="scientific">Georgfuchsia toluolica</name>
    <dbReference type="NCBI Taxonomy" id="424218"/>
    <lineage>
        <taxon>Bacteria</taxon>
        <taxon>Pseudomonadati</taxon>
        <taxon>Pseudomonadota</taxon>
        <taxon>Betaproteobacteria</taxon>
        <taxon>Nitrosomonadales</taxon>
        <taxon>Sterolibacteriaceae</taxon>
        <taxon>Georgfuchsia</taxon>
    </lineage>
</organism>
<dbReference type="EMBL" id="CAJQUM010000001">
    <property type="protein sequence ID" value="CAG4883496.1"/>
    <property type="molecule type" value="Genomic_DNA"/>
</dbReference>
<feature type="transmembrane region" description="Helical" evidence="1">
    <location>
        <begin position="161"/>
        <end position="182"/>
    </location>
</feature>
<feature type="transmembrane region" description="Helical" evidence="1">
    <location>
        <begin position="215"/>
        <end position="236"/>
    </location>
</feature>
<dbReference type="Proteomes" id="UP000742786">
    <property type="component" value="Unassembled WGS sequence"/>
</dbReference>
<protein>
    <recommendedName>
        <fullName evidence="4">Elongation factor-1 alpha</fullName>
    </recommendedName>
</protein>
<keyword evidence="1" id="KW-0812">Transmembrane</keyword>
<evidence type="ECO:0000313" key="3">
    <source>
        <dbReference type="Proteomes" id="UP000742786"/>
    </source>
</evidence>
<proteinExistence type="predicted"/>
<dbReference type="AlphaFoldDB" id="A0A916NHL4"/>
<feature type="transmembrane region" description="Helical" evidence="1">
    <location>
        <begin position="21"/>
        <end position="43"/>
    </location>
</feature>
<gene>
    <name evidence="2" type="ORF">GTOL_11379</name>
</gene>
<comment type="caution">
    <text evidence="2">The sequence shown here is derived from an EMBL/GenBank/DDBJ whole genome shotgun (WGS) entry which is preliminary data.</text>
</comment>
<evidence type="ECO:0000256" key="1">
    <source>
        <dbReference type="SAM" id="Phobius"/>
    </source>
</evidence>
<keyword evidence="1" id="KW-0472">Membrane</keyword>
<name>A0A916NHL4_9PROT</name>
<keyword evidence="3" id="KW-1185">Reference proteome</keyword>
<accession>A0A916NHL4</accession>
<reference evidence="2" key="1">
    <citation type="submission" date="2021-04" db="EMBL/GenBank/DDBJ databases">
        <authorList>
            <person name="Hornung B."/>
        </authorList>
    </citation>
    <scope>NUCLEOTIDE SEQUENCE</scope>
    <source>
        <strain evidence="2">G5G6</strain>
    </source>
</reference>
<keyword evidence="1" id="KW-1133">Transmembrane helix</keyword>
<dbReference type="RefSeq" id="WP_220635460.1">
    <property type="nucleotide sequence ID" value="NZ_CAJQUM010000001.1"/>
</dbReference>
<feature type="transmembrane region" description="Helical" evidence="1">
    <location>
        <begin position="189"/>
        <end position="209"/>
    </location>
</feature>
<evidence type="ECO:0008006" key="4">
    <source>
        <dbReference type="Google" id="ProtNLM"/>
    </source>
</evidence>
<sequence length="261" mass="29039">MTDIKLHQHYLHFSELPYSMRSLYTVVLMTLGLAYLFAAIYLFHSYAGRAGGNPMMMTYNDVVVAYSGSGKGSRLEAALRGPMSTMLPADEASALIGWVEMGADKDGYEKNVKPTLDKRCMSCHDGSNPHLVNLNGLDNLKKVTEKDTGTDIFTLVRVSHIHMFGLSFVFFLMGTIFGHAYMRPVWLKCAVIAAPYLCLVADIGTWYLVKLYHPFAWLTIAAGAGMGASFAFMWAVSMYQMWFTRAPQPVLLRSDDKSNVG</sequence>